<dbReference type="GO" id="GO:0030246">
    <property type="term" value="F:carbohydrate binding"/>
    <property type="evidence" value="ECO:0007669"/>
    <property type="project" value="UniProtKB-KW"/>
</dbReference>
<accession>A0A7G2EVH9</accession>
<keyword evidence="8" id="KW-0808">Transferase</keyword>
<dbReference type="EC" id="2.7.11.1" evidence="5"/>
<comment type="similarity">
    <text evidence="2">Belongs to the leguminous lectin family.</text>
</comment>
<keyword evidence="16 22" id="KW-0472">Membrane</keyword>
<feature type="domain" description="Legume lectin" evidence="23">
    <location>
        <begin position="260"/>
        <end position="508"/>
    </location>
</feature>
<dbReference type="PROSITE" id="PS00307">
    <property type="entry name" value="LECTIN_LEGUME_BETA"/>
    <property type="match status" value="1"/>
</dbReference>
<evidence type="ECO:0000256" key="12">
    <source>
        <dbReference type="ARBA" id="ARBA00022741"/>
    </source>
</evidence>
<name>A0A7G2EVH9_ARATH</name>
<evidence type="ECO:0000256" key="3">
    <source>
        <dbReference type="ARBA" id="ARBA00008536"/>
    </source>
</evidence>
<dbReference type="FunFam" id="2.60.120.200:FF:000051">
    <property type="entry name" value="L-type lectin-domain containing receptor kinase V.9"/>
    <property type="match status" value="2"/>
</dbReference>
<evidence type="ECO:0000256" key="18">
    <source>
        <dbReference type="ARBA" id="ARBA00023180"/>
    </source>
</evidence>
<evidence type="ECO:0000256" key="7">
    <source>
        <dbReference type="ARBA" id="ARBA00022603"/>
    </source>
</evidence>
<dbReference type="Gene3D" id="3.40.50.150">
    <property type="entry name" value="Vaccinia Virus protein VP39"/>
    <property type="match status" value="1"/>
</dbReference>
<dbReference type="PANTHER" id="PTHR32401:SF50">
    <property type="entry name" value="OS07G0133000 PROTEIN"/>
    <property type="match status" value="1"/>
</dbReference>
<dbReference type="InterPro" id="IPR001220">
    <property type="entry name" value="Legume_lectin_dom"/>
</dbReference>
<dbReference type="Pfam" id="PF00139">
    <property type="entry name" value="Lectin_legB"/>
    <property type="match status" value="2"/>
</dbReference>
<evidence type="ECO:0000256" key="20">
    <source>
        <dbReference type="ARBA" id="ARBA00048679"/>
    </source>
</evidence>
<dbReference type="AlphaFoldDB" id="A0A7G2EVH9"/>
<dbReference type="Gene3D" id="2.60.120.200">
    <property type="match status" value="2"/>
</dbReference>
<proteinExistence type="inferred from homology"/>
<dbReference type="InterPro" id="IPR013320">
    <property type="entry name" value="ConA-like_dom_sf"/>
</dbReference>
<dbReference type="EMBL" id="LR881469">
    <property type="protein sequence ID" value="CAD5326907.1"/>
    <property type="molecule type" value="Genomic_DNA"/>
</dbReference>
<dbReference type="GO" id="GO:0005524">
    <property type="term" value="F:ATP binding"/>
    <property type="evidence" value="ECO:0007669"/>
    <property type="project" value="UniProtKB-KW"/>
</dbReference>
<feature type="compositionally biased region" description="Basic residues" evidence="21">
    <location>
        <begin position="95"/>
        <end position="104"/>
    </location>
</feature>
<feature type="region of interest" description="Disordered" evidence="21">
    <location>
        <begin position="92"/>
        <end position="118"/>
    </location>
</feature>
<dbReference type="InterPro" id="IPR050258">
    <property type="entry name" value="Leguminous_Lectin"/>
</dbReference>
<evidence type="ECO:0000256" key="8">
    <source>
        <dbReference type="ARBA" id="ARBA00022679"/>
    </source>
</evidence>
<gene>
    <name evidence="24" type="ORF">AT9943_LOCUS14639</name>
</gene>
<evidence type="ECO:0000256" key="2">
    <source>
        <dbReference type="ARBA" id="ARBA00007606"/>
    </source>
</evidence>
<evidence type="ECO:0000256" key="11">
    <source>
        <dbReference type="ARBA" id="ARBA00022734"/>
    </source>
</evidence>
<keyword evidence="11" id="KW-0430">Lectin</keyword>
<dbReference type="Proteomes" id="UP000516314">
    <property type="component" value="Chromosome 4"/>
</dbReference>
<comment type="subcellular location">
    <subcellularLocation>
        <location evidence="1">Membrane</location>
        <topology evidence="1">Single-pass type I membrane protein</topology>
    </subcellularLocation>
</comment>
<evidence type="ECO:0000256" key="1">
    <source>
        <dbReference type="ARBA" id="ARBA00004479"/>
    </source>
</evidence>
<evidence type="ECO:0000256" key="10">
    <source>
        <dbReference type="ARBA" id="ARBA00022729"/>
    </source>
</evidence>
<keyword evidence="17" id="KW-0675">Receptor</keyword>
<dbReference type="GO" id="GO:0008168">
    <property type="term" value="F:methyltransferase activity"/>
    <property type="evidence" value="ECO:0007669"/>
    <property type="project" value="UniProtKB-KW"/>
</dbReference>
<comment type="similarity">
    <text evidence="4">In the C-terminal section; belongs to the protein kinase superfamily. Ser/Thr protein kinase family.</text>
</comment>
<evidence type="ECO:0000256" key="19">
    <source>
        <dbReference type="ARBA" id="ARBA00047899"/>
    </source>
</evidence>
<feature type="region of interest" description="Disordered" evidence="21">
    <location>
        <begin position="153"/>
        <end position="195"/>
    </location>
</feature>
<dbReference type="GO" id="GO:0004674">
    <property type="term" value="F:protein serine/threonine kinase activity"/>
    <property type="evidence" value="ECO:0007669"/>
    <property type="project" value="UniProtKB-KW"/>
</dbReference>
<dbReference type="SUPFAM" id="SSF53335">
    <property type="entry name" value="S-adenosyl-L-methionine-dependent methyltransferases"/>
    <property type="match status" value="1"/>
</dbReference>
<evidence type="ECO:0000256" key="13">
    <source>
        <dbReference type="ARBA" id="ARBA00022777"/>
    </source>
</evidence>
<evidence type="ECO:0000256" key="22">
    <source>
        <dbReference type="SAM" id="Phobius"/>
    </source>
</evidence>
<keyword evidence="9 22" id="KW-0812">Transmembrane</keyword>
<dbReference type="Pfam" id="PF04072">
    <property type="entry name" value="LCM"/>
    <property type="match status" value="1"/>
</dbReference>
<evidence type="ECO:0000313" key="24">
    <source>
        <dbReference type="EMBL" id="CAD5326907.1"/>
    </source>
</evidence>
<keyword evidence="13" id="KW-0418">Kinase</keyword>
<keyword evidence="12" id="KW-0547">Nucleotide-binding</keyword>
<evidence type="ECO:0000256" key="17">
    <source>
        <dbReference type="ARBA" id="ARBA00023170"/>
    </source>
</evidence>
<dbReference type="CDD" id="cd06899">
    <property type="entry name" value="lectin_legume_LecRK_Arcelin_ConA"/>
    <property type="match status" value="2"/>
</dbReference>
<evidence type="ECO:0000256" key="5">
    <source>
        <dbReference type="ARBA" id="ARBA00012513"/>
    </source>
</evidence>
<dbReference type="InterPro" id="IPR019825">
    <property type="entry name" value="Lectin_legB_Mn/Ca_BS"/>
</dbReference>
<evidence type="ECO:0000313" key="25">
    <source>
        <dbReference type="Proteomes" id="UP000516314"/>
    </source>
</evidence>
<comment type="catalytic activity">
    <reaction evidence="20">
        <text>L-seryl-[protein] + ATP = O-phospho-L-seryl-[protein] + ADP + H(+)</text>
        <dbReference type="Rhea" id="RHEA:17989"/>
        <dbReference type="Rhea" id="RHEA-COMP:9863"/>
        <dbReference type="Rhea" id="RHEA-COMP:11604"/>
        <dbReference type="ChEBI" id="CHEBI:15378"/>
        <dbReference type="ChEBI" id="CHEBI:29999"/>
        <dbReference type="ChEBI" id="CHEBI:30616"/>
        <dbReference type="ChEBI" id="CHEBI:83421"/>
        <dbReference type="ChEBI" id="CHEBI:456216"/>
        <dbReference type="EC" id="2.7.11.1"/>
    </reaction>
</comment>
<keyword evidence="14" id="KW-0067">ATP-binding</keyword>
<evidence type="ECO:0000256" key="14">
    <source>
        <dbReference type="ARBA" id="ARBA00022840"/>
    </source>
</evidence>
<dbReference type="InterPro" id="IPR029063">
    <property type="entry name" value="SAM-dependent_MTases_sf"/>
</dbReference>
<evidence type="ECO:0000256" key="6">
    <source>
        <dbReference type="ARBA" id="ARBA00022527"/>
    </source>
</evidence>
<reference evidence="24 25" key="1">
    <citation type="submission" date="2020-09" db="EMBL/GenBank/DDBJ databases">
        <authorList>
            <person name="Ashkenazy H."/>
        </authorList>
    </citation>
    <scope>NUCLEOTIDE SEQUENCE [LARGE SCALE GENOMIC DNA]</scope>
    <source>
        <strain evidence="25">cv. Cdm-0</strain>
    </source>
</reference>
<evidence type="ECO:0000256" key="16">
    <source>
        <dbReference type="ARBA" id="ARBA00023136"/>
    </source>
</evidence>
<evidence type="ECO:0000259" key="23">
    <source>
        <dbReference type="Pfam" id="PF00139"/>
    </source>
</evidence>
<feature type="domain" description="Legume lectin" evidence="23">
    <location>
        <begin position="594"/>
        <end position="839"/>
    </location>
</feature>
<comment type="similarity">
    <text evidence="3">In the N-terminal section; belongs to the leguminous lectin family.</text>
</comment>
<sequence length="1212" mass="134767">MFPKHLESSRSSIESCTSQLLSWRPFHRSKTLDSSDQPPQTNGFHSFTPKRPCFSDRSTSFTIEAMSRLSLADDDNGGKTLSASNYSNRGSFRLVARKRRRRNSRSVSGRSSDRSGTRRCCSIGAHGTCSDLPFAVGTDSSGELFGEANWASDVSEAARNSRRERRDSGGDKEASGGFGFANGVDPMGNESGYGSEPGYRGDAEFGYGDEFDDEEEDVKPLFWGDTDSTMGMSGETKFSDSKPQFSFFWQSLKSSSQIIDFTYNGFRPPPTDISILGIATITPNGLLKLTNTTMQSTGHAFYTKPIRFKDSPNGTVSSFSTTFVFAIHSQIPIAHGMAFVIAPNPRLPFGSPLQYLGLFNVTNNGNVRNHVFAVELDTIMNIEFNDTNNNHVGIDINSLNSVKSSPAGYWDKNDQFHNLTLISSKRMHVWVDYDGPTHRIHVTMAPFSETKPTKPLVSIVRDLSSVLLQDMFVGFSSATGNIVSEIFVLGWSFRVNGEAQPLALSKLPRLPVWDLEPTRVYRFYKNWVPLISLLLIPFLLIIFLYLRGDAMLPDLSPLDLRGSGIMLGTHNGSNESGMFTSGSSVAYSLLSSGSFHRPPTNISIQGIATVTSNGILKLTDKTVISTGHAFYTEPIRFKDSPNGTVSSFSTTFVIGIYSGIPTISGHGMAFFIAPNPVLSSAMASQYLGLFNSTNNGNDTNHILAVEFDTIMNPEFNDTNDNHVGININSLTSVKSSPVGYWDEINQFNNLTLISRKRMQVWVDYDDRTNQIDVTMAPFGEVKPRKALVSVVRDLSSVFLQDMYLGFSAATGYVLSEHFVFAWSFMVKGKTAPPLTLSKVPKFPRVGPTSLQRPTMRQVLQYLRGDATLPDLSPLDFRGSGKMLGMNHRFKVLASSSFKKSAISLRMQSLCAPPPVHFPATAIRRCRTPTLAVRSLRAENEPSIQSALVSASHRLRETNRTEPLFIDPYAACFLPPYTKKDLDIHEQQQHYCLATKFIDDKLLEIAKRIDGLKQVVLFTDGMDTRPYRLNWPTSTMIFDVSPEKVFEIASEKLQGVGARIPKSCLFFHIPVEFENIEQRLRSKGFSGNRPSIWAMQGLPLESQSGFEAILSAISSLAMNECYLIGELPTNITLQLDLSKWMEKLFMSNGFRVKIVSYEEIAASLGVVLHSPVNHDTVLFIAQQLKFSDDQMETWRQEFQRVEEDGDEQGFEEL</sequence>
<protein>
    <recommendedName>
        <fullName evidence="5">non-specific serine/threonine protein kinase</fullName>
        <ecNumber evidence="5">2.7.11.1</ecNumber>
    </recommendedName>
</protein>
<feature type="compositionally biased region" description="Basic and acidic residues" evidence="21">
    <location>
        <begin position="159"/>
        <end position="174"/>
    </location>
</feature>
<keyword evidence="10" id="KW-0732">Signal</keyword>
<keyword evidence="6" id="KW-0723">Serine/threonine-protein kinase</keyword>
<evidence type="ECO:0000256" key="15">
    <source>
        <dbReference type="ARBA" id="ARBA00022989"/>
    </source>
</evidence>
<feature type="region of interest" description="Disordered" evidence="21">
    <location>
        <begin position="29"/>
        <end position="51"/>
    </location>
</feature>
<evidence type="ECO:0000256" key="21">
    <source>
        <dbReference type="SAM" id="MobiDB-lite"/>
    </source>
</evidence>
<feature type="transmembrane region" description="Helical" evidence="22">
    <location>
        <begin position="527"/>
        <end position="546"/>
    </location>
</feature>
<comment type="catalytic activity">
    <reaction evidence="19">
        <text>L-threonyl-[protein] + ATP = O-phospho-L-threonyl-[protein] + ADP + H(+)</text>
        <dbReference type="Rhea" id="RHEA:46608"/>
        <dbReference type="Rhea" id="RHEA-COMP:11060"/>
        <dbReference type="Rhea" id="RHEA-COMP:11605"/>
        <dbReference type="ChEBI" id="CHEBI:15378"/>
        <dbReference type="ChEBI" id="CHEBI:30013"/>
        <dbReference type="ChEBI" id="CHEBI:30616"/>
        <dbReference type="ChEBI" id="CHEBI:61977"/>
        <dbReference type="ChEBI" id="CHEBI:456216"/>
        <dbReference type="EC" id="2.7.11.1"/>
    </reaction>
</comment>
<evidence type="ECO:0000256" key="9">
    <source>
        <dbReference type="ARBA" id="ARBA00022692"/>
    </source>
</evidence>
<dbReference type="PANTHER" id="PTHR32401">
    <property type="entry name" value="CONCANAVALIN A-LIKE LECTIN FAMILY PROTEIN"/>
    <property type="match status" value="1"/>
</dbReference>
<keyword evidence="7" id="KW-0489">Methyltransferase</keyword>
<keyword evidence="18" id="KW-0325">Glycoprotein</keyword>
<keyword evidence="15 22" id="KW-1133">Transmembrane helix</keyword>
<dbReference type="SUPFAM" id="SSF49899">
    <property type="entry name" value="Concanavalin A-like lectins/glucanases"/>
    <property type="match status" value="2"/>
</dbReference>
<evidence type="ECO:0000256" key="4">
    <source>
        <dbReference type="ARBA" id="ARBA00010217"/>
    </source>
</evidence>
<dbReference type="GO" id="GO:0016020">
    <property type="term" value="C:membrane"/>
    <property type="evidence" value="ECO:0007669"/>
    <property type="project" value="UniProtKB-SubCell"/>
</dbReference>
<dbReference type="InterPro" id="IPR007213">
    <property type="entry name" value="Ppm1/Ppm2/Tcmp"/>
</dbReference>
<organism evidence="24 25">
    <name type="scientific">Arabidopsis thaliana</name>
    <name type="common">Mouse-ear cress</name>
    <dbReference type="NCBI Taxonomy" id="3702"/>
    <lineage>
        <taxon>Eukaryota</taxon>
        <taxon>Viridiplantae</taxon>
        <taxon>Streptophyta</taxon>
        <taxon>Embryophyta</taxon>
        <taxon>Tracheophyta</taxon>
        <taxon>Spermatophyta</taxon>
        <taxon>Magnoliopsida</taxon>
        <taxon>eudicotyledons</taxon>
        <taxon>Gunneridae</taxon>
        <taxon>Pentapetalae</taxon>
        <taxon>rosids</taxon>
        <taxon>malvids</taxon>
        <taxon>Brassicales</taxon>
        <taxon>Brassicaceae</taxon>
        <taxon>Camelineae</taxon>
        <taxon>Arabidopsis</taxon>
    </lineage>
</organism>
<feature type="compositionally biased region" description="Polar residues" evidence="21">
    <location>
        <begin position="32"/>
        <end position="45"/>
    </location>
</feature>
<dbReference type="GO" id="GO:0032259">
    <property type="term" value="P:methylation"/>
    <property type="evidence" value="ECO:0007669"/>
    <property type="project" value="UniProtKB-KW"/>
</dbReference>